<dbReference type="AlphaFoldDB" id="A0A8T2MSE3"/>
<dbReference type="Proteomes" id="UP000824540">
    <property type="component" value="Unassembled WGS sequence"/>
</dbReference>
<accession>A0A8T2MSE3</accession>
<name>A0A8T2MSE3_9TELE</name>
<keyword evidence="2" id="KW-1133">Transmembrane helix</keyword>
<evidence type="ECO:0000256" key="1">
    <source>
        <dbReference type="SAM" id="MobiDB-lite"/>
    </source>
</evidence>
<evidence type="ECO:0000313" key="3">
    <source>
        <dbReference type="EMBL" id="KAG9330100.1"/>
    </source>
</evidence>
<comment type="caution">
    <text evidence="3">The sequence shown here is derived from an EMBL/GenBank/DDBJ whole genome shotgun (WGS) entry which is preliminary data.</text>
</comment>
<keyword evidence="2" id="KW-0812">Transmembrane</keyword>
<evidence type="ECO:0000313" key="4">
    <source>
        <dbReference type="Proteomes" id="UP000824540"/>
    </source>
</evidence>
<sequence>MAVIGPGVCAGIGVLFAVLGMFIFLKKRGKTPETEDSPEDLTYANINHGARGPQRENAHAGQTGASDDTVYSNVNHKSPKKQKTASPRAAQGESSCVYAEVRRK</sequence>
<gene>
    <name evidence="3" type="ORF">JZ751_027289</name>
</gene>
<dbReference type="EMBL" id="JAFBMS010000757">
    <property type="protein sequence ID" value="KAG9330100.1"/>
    <property type="molecule type" value="Genomic_DNA"/>
</dbReference>
<keyword evidence="4" id="KW-1185">Reference proteome</keyword>
<keyword evidence="2" id="KW-0472">Membrane</keyword>
<organism evidence="3 4">
    <name type="scientific">Albula glossodonta</name>
    <name type="common">roundjaw bonefish</name>
    <dbReference type="NCBI Taxonomy" id="121402"/>
    <lineage>
        <taxon>Eukaryota</taxon>
        <taxon>Metazoa</taxon>
        <taxon>Chordata</taxon>
        <taxon>Craniata</taxon>
        <taxon>Vertebrata</taxon>
        <taxon>Euteleostomi</taxon>
        <taxon>Actinopterygii</taxon>
        <taxon>Neopterygii</taxon>
        <taxon>Teleostei</taxon>
        <taxon>Albuliformes</taxon>
        <taxon>Albulidae</taxon>
        <taxon>Albula</taxon>
    </lineage>
</organism>
<feature type="region of interest" description="Disordered" evidence="1">
    <location>
        <begin position="29"/>
        <end position="104"/>
    </location>
</feature>
<protein>
    <submittedName>
        <fullName evidence="3">Uncharacterized protein</fullName>
    </submittedName>
</protein>
<feature type="transmembrane region" description="Helical" evidence="2">
    <location>
        <begin position="6"/>
        <end position="25"/>
    </location>
</feature>
<reference evidence="3" key="1">
    <citation type="thesis" date="2021" institute="BYU ScholarsArchive" country="Provo, UT, USA">
        <title>Applications of and Algorithms for Genome Assembly and Genomic Analyses with an Emphasis on Marine Teleosts.</title>
        <authorList>
            <person name="Pickett B.D."/>
        </authorList>
    </citation>
    <scope>NUCLEOTIDE SEQUENCE</scope>
    <source>
        <strain evidence="3">HI-2016</strain>
    </source>
</reference>
<evidence type="ECO:0000256" key="2">
    <source>
        <dbReference type="SAM" id="Phobius"/>
    </source>
</evidence>
<feature type="compositionally biased region" description="Polar residues" evidence="1">
    <location>
        <begin position="63"/>
        <end position="76"/>
    </location>
</feature>
<proteinExistence type="predicted"/>